<dbReference type="AlphaFoldDB" id="A0A1J9PXY8"/>
<gene>
    <name evidence="1" type="ORF">ACJ73_07889</name>
</gene>
<dbReference type="Proteomes" id="UP000242791">
    <property type="component" value="Unassembled WGS sequence"/>
</dbReference>
<reference evidence="1 2" key="1">
    <citation type="submission" date="2015-08" db="EMBL/GenBank/DDBJ databases">
        <title>Emmonsia species relationships and genome sequence.</title>
        <authorList>
            <person name="Cuomo C.A."/>
            <person name="Schwartz I.S."/>
            <person name="Kenyon C."/>
            <person name="De Hoog G.S."/>
            <person name="Govender N.P."/>
            <person name="Botha A."/>
            <person name="Moreno L."/>
            <person name="De Vries M."/>
            <person name="Munoz J.F."/>
            <person name="Stielow J.B."/>
        </authorList>
    </citation>
    <scope>NUCLEOTIDE SEQUENCE [LARGE SCALE GENOMIC DNA]</scope>
    <source>
        <strain evidence="1 2">EI222</strain>
    </source>
</reference>
<dbReference type="VEuPathDB" id="FungiDB:ACJ73_07889"/>
<proteinExistence type="predicted"/>
<evidence type="ECO:0000313" key="2">
    <source>
        <dbReference type="Proteomes" id="UP000242791"/>
    </source>
</evidence>
<evidence type="ECO:0000313" key="1">
    <source>
        <dbReference type="EMBL" id="OJD20778.1"/>
    </source>
</evidence>
<name>A0A1J9PXY8_9EURO</name>
<protein>
    <submittedName>
        <fullName evidence="1">Uncharacterized protein</fullName>
    </submittedName>
</protein>
<comment type="caution">
    <text evidence="1">The sequence shown here is derived from an EMBL/GenBank/DDBJ whole genome shotgun (WGS) entry which is preliminary data.</text>
</comment>
<feature type="non-terminal residue" evidence="1">
    <location>
        <position position="1"/>
    </location>
</feature>
<sequence length="99" mass="11493">HYVNSTSPEDSATSSYLSAGKHYFHIRWALFQQMYKPLSQEEVGYIRERLEEYTNEVRRCIHKLNGFDCAVILADTRTLFLYIALFDNQNPSGTVAIQN</sequence>
<keyword evidence="2" id="KW-1185">Reference proteome</keyword>
<dbReference type="EMBL" id="LGTZ01001710">
    <property type="protein sequence ID" value="OJD20778.1"/>
    <property type="molecule type" value="Genomic_DNA"/>
</dbReference>
<dbReference type="STRING" id="1658174.A0A1J9PXY8"/>
<accession>A0A1J9PXY8</accession>
<organism evidence="1 2">
    <name type="scientific">Blastomyces percursus</name>
    <dbReference type="NCBI Taxonomy" id="1658174"/>
    <lineage>
        <taxon>Eukaryota</taxon>
        <taxon>Fungi</taxon>
        <taxon>Dikarya</taxon>
        <taxon>Ascomycota</taxon>
        <taxon>Pezizomycotina</taxon>
        <taxon>Eurotiomycetes</taxon>
        <taxon>Eurotiomycetidae</taxon>
        <taxon>Onygenales</taxon>
        <taxon>Ajellomycetaceae</taxon>
        <taxon>Blastomyces</taxon>
    </lineage>
</organism>
<dbReference type="OrthoDB" id="4182290at2759"/>